<evidence type="ECO:0000256" key="6">
    <source>
        <dbReference type="SAM" id="Phobius"/>
    </source>
</evidence>
<feature type="transmembrane region" description="Helical" evidence="6">
    <location>
        <begin position="6"/>
        <end position="39"/>
    </location>
</feature>
<dbReference type="EMBL" id="JBBMRA010000010">
    <property type="protein sequence ID" value="MEM5537020.1"/>
    <property type="molecule type" value="Genomic_DNA"/>
</dbReference>
<evidence type="ECO:0000256" key="1">
    <source>
        <dbReference type="ARBA" id="ARBA00004141"/>
    </source>
</evidence>
<comment type="similarity">
    <text evidence="2">Belongs to the autoinducer-2 exporter (AI-2E) (TC 2.A.86) family.</text>
</comment>
<accession>A0ABU9TTH4</accession>
<comment type="subcellular location">
    <subcellularLocation>
        <location evidence="1">Membrane</location>
        <topology evidence="1">Multi-pass membrane protein</topology>
    </subcellularLocation>
</comment>
<evidence type="ECO:0000256" key="5">
    <source>
        <dbReference type="ARBA" id="ARBA00023136"/>
    </source>
</evidence>
<dbReference type="Pfam" id="PF01594">
    <property type="entry name" value="AI-2E_transport"/>
    <property type="match status" value="1"/>
</dbReference>
<keyword evidence="4 6" id="KW-1133">Transmembrane helix</keyword>
<organism evidence="7 8">
    <name type="scientific">Neptuniibacter pectenicola</name>
    <dbReference type="NCBI Taxonomy" id="1806669"/>
    <lineage>
        <taxon>Bacteria</taxon>
        <taxon>Pseudomonadati</taxon>
        <taxon>Pseudomonadota</taxon>
        <taxon>Gammaproteobacteria</taxon>
        <taxon>Oceanospirillales</taxon>
        <taxon>Oceanospirillaceae</taxon>
        <taxon>Neptuniibacter</taxon>
    </lineage>
</organism>
<feature type="transmembrane region" description="Helical" evidence="6">
    <location>
        <begin position="306"/>
        <end position="335"/>
    </location>
</feature>
<feature type="transmembrane region" description="Helical" evidence="6">
    <location>
        <begin position="149"/>
        <end position="169"/>
    </location>
</feature>
<keyword evidence="5 6" id="KW-0472">Membrane</keyword>
<proteinExistence type="inferred from homology"/>
<evidence type="ECO:0000313" key="7">
    <source>
        <dbReference type="EMBL" id="MEM5537020.1"/>
    </source>
</evidence>
<comment type="caution">
    <text evidence="7">The sequence shown here is derived from an EMBL/GenBank/DDBJ whole genome shotgun (WGS) entry which is preliminary data.</text>
</comment>
<evidence type="ECO:0000256" key="2">
    <source>
        <dbReference type="ARBA" id="ARBA00009773"/>
    </source>
</evidence>
<dbReference type="InterPro" id="IPR002549">
    <property type="entry name" value="AI-2E-like"/>
</dbReference>
<feature type="transmembrane region" description="Helical" evidence="6">
    <location>
        <begin position="51"/>
        <end position="77"/>
    </location>
</feature>
<keyword evidence="3 6" id="KW-0812">Transmembrane</keyword>
<evidence type="ECO:0000256" key="4">
    <source>
        <dbReference type="ARBA" id="ARBA00022989"/>
    </source>
</evidence>
<name>A0ABU9TTH4_9GAMM</name>
<dbReference type="Proteomes" id="UP001449225">
    <property type="component" value="Unassembled WGS sequence"/>
</dbReference>
<sequence length="366" mass="39708">MTESQRWFFLIVALVFAGVIYLLAPVLSPFLIGALLAYLSDPIADRLEAAGLSRTVSVVIVFIVMTGLVALLFLLFIPQIGYQVQTLLERVPQVLILFEEQIFPWILDTFSLDASVFDFAHLKQLLVGDLQKTGDIMAHLVGGITKSGLAIVAWVANLVLIPVVTFYLLRDWDVMVDKIKHLLPRNLEPKVSLWASECDEVLGAFMKGQLLVMLALAIVYASGLWLVGLDLALLVGMIAGLASIVPYMGFFIGIAVAGVAAFMQFQDPMVLAFVGAVFIVGQLLEGMLLTPLLVGDRIGLHPVAVIFAIMAGGQLFGFVGVLLALPVAAVIMVLLRHLNEGYKSSALYAHESSSDLEQSESVTHDN</sequence>
<dbReference type="PANTHER" id="PTHR21716">
    <property type="entry name" value="TRANSMEMBRANE PROTEIN"/>
    <property type="match status" value="1"/>
</dbReference>
<gene>
    <name evidence="7" type="ORF">WNY58_11515</name>
</gene>
<dbReference type="RefSeq" id="WP_342854588.1">
    <property type="nucleotide sequence ID" value="NZ_JBBMRA010000010.1"/>
</dbReference>
<keyword evidence="8" id="KW-1185">Reference proteome</keyword>
<protein>
    <submittedName>
        <fullName evidence="7">AI-2E family transporter</fullName>
    </submittedName>
</protein>
<feature type="transmembrane region" description="Helical" evidence="6">
    <location>
        <begin position="210"/>
        <end position="238"/>
    </location>
</feature>
<feature type="transmembrane region" description="Helical" evidence="6">
    <location>
        <begin position="244"/>
        <end position="263"/>
    </location>
</feature>
<evidence type="ECO:0000256" key="3">
    <source>
        <dbReference type="ARBA" id="ARBA00022692"/>
    </source>
</evidence>
<evidence type="ECO:0000313" key="8">
    <source>
        <dbReference type="Proteomes" id="UP001449225"/>
    </source>
</evidence>
<reference evidence="7 8" key="1">
    <citation type="submission" date="2024-03" db="EMBL/GenBank/DDBJ databases">
        <title>Community enrichment and isolation of bacterial strains for fucoidan degradation.</title>
        <authorList>
            <person name="Sichert A."/>
        </authorList>
    </citation>
    <scope>NUCLEOTIDE SEQUENCE [LARGE SCALE GENOMIC DNA]</scope>
    <source>
        <strain evidence="7 8">AS76</strain>
    </source>
</reference>
<feature type="transmembrane region" description="Helical" evidence="6">
    <location>
        <begin position="270"/>
        <end position="294"/>
    </location>
</feature>
<dbReference type="PANTHER" id="PTHR21716:SF64">
    <property type="entry name" value="AI-2 TRANSPORT PROTEIN TQSA"/>
    <property type="match status" value="1"/>
</dbReference>